<reference evidence="2 3" key="1">
    <citation type="journal article" date="2018" name="Sci. Rep.">
        <title>Comparative genomics provides insights into the lifestyle and reveals functional heterogeneity of dark septate endophytic fungi.</title>
        <authorList>
            <person name="Knapp D.G."/>
            <person name="Nemeth J.B."/>
            <person name="Barry K."/>
            <person name="Hainaut M."/>
            <person name="Henrissat B."/>
            <person name="Johnson J."/>
            <person name="Kuo A."/>
            <person name="Lim J.H.P."/>
            <person name="Lipzen A."/>
            <person name="Nolan M."/>
            <person name="Ohm R.A."/>
            <person name="Tamas L."/>
            <person name="Grigoriev I.V."/>
            <person name="Spatafora J.W."/>
            <person name="Nagy L.G."/>
            <person name="Kovacs G.M."/>
        </authorList>
    </citation>
    <scope>NUCLEOTIDE SEQUENCE [LARGE SCALE GENOMIC DNA]</scope>
    <source>
        <strain evidence="2 3">DSE2036</strain>
    </source>
</reference>
<keyword evidence="3" id="KW-1185">Reference proteome</keyword>
<dbReference type="InterPro" id="IPR036514">
    <property type="entry name" value="SGNH_hydro_sf"/>
</dbReference>
<dbReference type="OrthoDB" id="671439at2759"/>
<dbReference type="PANTHER" id="PTHR14209:SF19">
    <property type="entry name" value="ISOAMYL ACETATE-HYDROLYZING ESTERASE 1 HOMOLOG"/>
    <property type="match status" value="1"/>
</dbReference>
<dbReference type="InterPro" id="IPR045136">
    <property type="entry name" value="Iah1-like"/>
</dbReference>
<dbReference type="Pfam" id="PF13472">
    <property type="entry name" value="Lipase_GDSL_2"/>
    <property type="match status" value="1"/>
</dbReference>
<dbReference type="Proteomes" id="UP000244855">
    <property type="component" value="Unassembled WGS sequence"/>
</dbReference>
<dbReference type="Gene3D" id="3.40.50.1110">
    <property type="entry name" value="SGNH hydrolase"/>
    <property type="match status" value="1"/>
</dbReference>
<dbReference type="SUPFAM" id="SSF52266">
    <property type="entry name" value="SGNH hydrolase"/>
    <property type="match status" value="1"/>
</dbReference>
<feature type="domain" description="SGNH hydrolase-type esterase" evidence="1">
    <location>
        <begin position="18"/>
        <end position="261"/>
    </location>
</feature>
<dbReference type="GO" id="GO:0016787">
    <property type="term" value="F:hydrolase activity"/>
    <property type="evidence" value="ECO:0007669"/>
    <property type="project" value="UniProtKB-KW"/>
</dbReference>
<protein>
    <submittedName>
        <fullName evidence="2">SGNH hydrolase</fullName>
    </submittedName>
</protein>
<keyword evidence="2" id="KW-0378">Hydrolase</keyword>
<dbReference type="EMBL" id="KZ805476">
    <property type="protein sequence ID" value="PVH96020.1"/>
    <property type="molecule type" value="Genomic_DNA"/>
</dbReference>
<organism evidence="2 3">
    <name type="scientific">Periconia macrospinosa</name>
    <dbReference type="NCBI Taxonomy" id="97972"/>
    <lineage>
        <taxon>Eukaryota</taxon>
        <taxon>Fungi</taxon>
        <taxon>Dikarya</taxon>
        <taxon>Ascomycota</taxon>
        <taxon>Pezizomycotina</taxon>
        <taxon>Dothideomycetes</taxon>
        <taxon>Pleosporomycetidae</taxon>
        <taxon>Pleosporales</taxon>
        <taxon>Massarineae</taxon>
        <taxon>Periconiaceae</taxon>
        <taxon>Periconia</taxon>
    </lineage>
</organism>
<dbReference type="AlphaFoldDB" id="A0A2V1DD48"/>
<dbReference type="STRING" id="97972.A0A2V1DD48"/>
<sequence>MTSIKGAFSSRALPQIVLFGDSLTAYSFDDQTRGFGWYLERMYKDKAEIDNQGFAGYTTSSIKRDFDRLIERITQPDAAPTLFITIFLGANDACFVGKSEYVPLPLFEDNIRSFISTILSKDELSHTKIVLITPPPINVPDPEDEPYDEDEDLGMGPLMQAALARARPEPKEERAYRTYMSKKRYADAIMRISKAFDAERVVGLDYWKALVDAGLKDQGRSGGDEDAYDEDKLPGCGLHTAKQFREGYFTDGLHLGVLGYQVLNESLMDVVLGKWPELATRA</sequence>
<evidence type="ECO:0000313" key="3">
    <source>
        <dbReference type="Proteomes" id="UP000244855"/>
    </source>
</evidence>
<proteinExistence type="predicted"/>
<evidence type="ECO:0000313" key="2">
    <source>
        <dbReference type="EMBL" id="PVH96020.1"/>
    </source>
</evidence>
<gene>
    <name evidence="2" type="ORF">DM02DRAFT_659569</name>
</gene>
<dbReference type="PANTHER" id="PTHR14209">
    <property type="entry name" value="ISOAMYL ACETATE-HYDROLYZING ESTERASE 1"/>
    <property type="match status" value="1"/>
</dbReference>
<dbReference type="InterPro" id="IPR013830">
    <property type="entry name" value="SGNH_hydro"/>
</dbReference>
<evidence type="ECO:0000259" key="1">
    <source>
        <dbReference type="Pfam" id="PF13472"/>
    </source>
</evidence>
<accession>A0A2V1DD48</accession>
<name>A0A2V1DD48_9PLEO</name>